<feature type="region of interest" description="Disordered" evidence="1">
    <location>
        <begin position="1"/>
        <end position="71"/>
    </location>
</feature>
<dbReference type="OrthoDB" id="3245731at2759"/>
<dbReference type="InParanoid" id="A0A369JER4"/>
<sequence length="463" mass="49923">MVFGLFSRKREPAIQATNLSESTSVNDPGPSNSPHAQLRTPSPSVDSVSIGKQNSPSRDPPLTPSPPPEAAPELNLTDLRGLIEAIPPQTLRTYTLDHLVPSNSLHPDTLAHLFTFFSELTPPPRQHCVRCHKFYFDVENTDRSCIVPHDDESAEVERVSSKAKAKGVGTLYETLWGCCGRTVEGDGDMGPPDGWCYEGKHTTDVKRARFRADSTLQDDKLTSCERLRCHAPPRSARTERKRRRPVAEGDEDEERDEEGSTSSSASLRSSAGGRRGRVAKKPRTQHPAEQPEPALDGSDRMDVDEDVSPQAPRASPPKSKPKPRATPKTPFSGKALSTPKTSSPLVLAPPFVSRSVSPDPPSKGRIVTNMKPKPNASSVKPKSSAASLKPKSSAASLKSKPGSSKPSGSSTIQKPVVELPPSPGKGREKSLPPKERPKARLKGKTRGLAEVVDSSVDAERLAG</sequence>
<dbReference type="EMBL" id="LUEZ02000071">
    <property type="protein sequence ID" value="RDB19812.1"/>
    <property type="molecule type" value="Genomic_DNA"/>
</dbReference>
<keyword evidence="3" id="KW-1185">Reference proteome</keyword>
<accession>A0A369JER4</accession>
<evidence type="ECO:0000313" key="2">
    <source>
        <dbReference type="EMBL" id="RDB19812.1"/>
    </source>
</evidence>
<feature type="compositionally biased region" description="Pro residues" evidence="1">
    <location>
        <begin position="58"/>
        <end position="70"/>
    </location>
</feature>
<feature type="compositionally biased region" description="Basic and acidic residues" evidence="1">
    <location>
        <begin position="425"/>
        <end position="438"/>
    </location>
</feature>
<feature type="compositionally biased region" description="Polar residues" evidence="1">
    <location>
        <begin position="15"/>
        <end position="55"/>
    </location>
</feature>
<evidence type="ECO:0000313" key="3">
    <source>
        <dbReference type="Proteomes" id="UP000076154"/>
    </source>
</evidence>
<feature type="compositionally biased region" description="Acidic residues" evidence="1">
    <location>
        <begin position="248"/>
        <end position="259"/>
    </location>
</feature>
<dbReference type="AlphaFoldDB" id="A0A369JER4"/>
<name>A0A369JER4_HYPMA</name>
<proteinExistence type="predicted"/>
<dbReference type="Proteomes" id="UP000076154">
    <property type="component" value="Unassembled WGS sequence"/>
</dbReference>
<feature type="compositionally biased region" description="Low complexity" evidence="1">
    <location>
        <begin position="260"/>
        <end position="272"/>
    </location>
</feature>
<feature type="compositionally biased region" description="Low complexity" evidence="1">
    <location>
        <begin position="371"/>
        <end position="410"/>
    </location>
</feature>
<organism evidence="2 3">
    <name type="scientific">Hypsizygus marmoreus</name>
    <name type="common">White beech mushroom</name>
    <name type="synonym">Agaricus marmoreus</name>
    <dbReference type="NCBI Taxonomy" id="39966"/>
    <lineage>
        <taxon>Eukaryota</taxon>
        <taxon>Fungi</taxon>
        <taxon>Dikarya</taxon>
        <taxon>Basidiomycota</taxon>
        <taxon>Agaricomycotina</taxon>
        <taxon>Agaricomycetes</taxon>
        <taxon>Agaricomycetidae</taxon>
        <taxon>Agaricales</taxon>
        <taxon>Tricholomatineae</taxon>
        <taxon>Lyophyllaceae</taxon>
        <taxon>Hypsizygus</taxon>
    </lineage>
</organism>
<gene>
    <name evidence="2" type="ORF">Hypma_013007</name>
</gene>
<feature type="region of interest" description="Disordered" evidence="1">
    <location>
        <begin position="227"/>
        <end position="463"/>
    </location>
</feature>
<feature type="compositionally biased region" description="Basic residues" evidence="1">
    <location>
        <begin position="274"/>
        <end position="284"/>
    </location>
</feature>
<reference evidence="2" key="1">
    <citation type="submission" date="2018-04" db="EMBL/GenBank/DDBJ databases">
        <title>Whole genome sequencing of Hypsizygus marmoreus.</title>
        <authorList>
            <person name="Choi I.-G."/>
            <person name="Min B."/>
            <person name="Kim J.-G."/>
            <person name="Kim S."/>
            <person name="Oh Y.-L."/>
            <person name="Kong W.-S."/>
            <person name="Park H."/>
            <person name="Jeong J."/>
            <person name="Song E.-S."/>
        </authorList>
    </citation>
    <scope>NUCLEOTIDE SEQUENCE [LARGE SCALE GENOMIC DNA]</scope>
    <source>
        <strain evidence="2">51987-8</strain>
    </source>
</reference>
<protein>
    <submittedName>
        <fullName evidence="2">Uncharacterized protein</fullName>
    </submittedName>
</protein>
<evidence type="ECO:0000256" key="1">
    <source>
        <dbReference type="SAM" id="MobiDB-lite"/>
    </source>
</evidence>
<comment type="caution">
    <text evidence="2">The sequence shown here is derived from an EMBL/GenBank/DDBJ whole genome shotgun (WGS) entry which is preliminary data.</text>
</comment>